<evidence type="ECO:0000256" key="1">
    <source>
        <dbReference type="ARBA" id="ARBA00022490"/>
    </source>
</evidence>
<dbReference type="GO" id="GO:0005524">
    <property type="term" value="F:ATP binding"/>
    <property type="evidence" value="ECO:0007669"/>
    <property type="project" value="UniProtKB-UniRule"/>
</dbReference>
<dbReference type="KEGG" id="niy:FQ775_03740"/>
<keyword evidence="2 6" id="KW-0436">Ligase</keyword>
<comment type="catalytic activity">
    <reaction evidence="6">
        <text>N(2)-formyl-N(1)-(5-phospho-beta-D-ribosyl)glycinamide + L-glutamine + ATP + H2O = 2-formamido-N(1)-(5-O-phospho-beta-D-ribosyl)acetamidine + L-glutamate + ADP + phosphate + H(+)</text>
        <dbReference type="Rhea" id="RHEA:17129"/>
        <dbReference type="ChEBI" id="CHEBI:15377"/>
        <dbReference type="ChEBI" id="CHEBI:15378"/>
        <dbReference type="ChEBI" id="CHEBI:29985"/>
        <dbReference type="ChEBI" id="CHEBI:30616"/>
        <dbReference type="ChEBI" id="CHEBI:43474"/>
        <dbReference type="ChEBI" id="CHEBI:58359"/>
        <dbReference type="ChEBI" id="CHEBI:147286"/>
        <dbReference type="ChEBI" id="CHEBI:147287"/>
        <dbReference type="ChEBI" id="CHEBI:456216"/>
        <dbReference type="EC" id="6.3.5.3"/>
    </reaction>
</comment>
<gene>
    <name evidence="6 7" type="primary">purS</name>
    <name evidence="7" type="ORF">FQ775_03740</name>
</gene>
<dbReference type="PANTHER" id="PTHR34696:SF1">
    <property type="entry name" value="PHOSPHORIBOSYLFORMYLGLYCINAMIDINE SYNTHASE SUBUNIT PURS"/>
    <property type="match status" value="1"/>
</dbReference>
<dbReference type="InterPro" id="IPR036604">
    <property type="entry name" value="PurS-like_sf"/>
</dbReference>
<dbReference type="RefSeq" id="WP_146298212.1">
    <property type="nucleotide sequence ID" value="NZ_CP042301.2"/>
</dbReference>
<dbReference type="EC" id="6.3.5.3" evidence="6"/>
<dbReference type="SUPFAM" id="SSF82697">
    <property type="entry name" value="PurS-like"/>
    <property type="match status" value="1"/>
</dbReference>
<accession>A0A5B8KV73</accession>
<evidence type="ECO:0000256" key="6">
    <source>
        <dbReference type="HAMAP-Rule" id="MF_01926"/>
    </source>
</evidence>
<keyword evidence="4 6" id="KW-0658">Purine biosynthesis</keyword>
<dbReference type="Pfam" id="PF02700">
    <property type="entry name" value="PurS"/>
    <property type="match status" value="1"/>
</dbReference>
<dbReference type="HAMAP" id="MF_01926">
    <property type="entry name" value="PurS"/>
    <property type="match status" value="1"/>
</dbReference>
<name>A0A5B8KV73_9HYPH</name>
<comment type="subunit">
    <text evidence="6">Part of the FGAM synthase complex composed of 1 PurL, 1 PurQ and 2 PurS subunits.</text>
</comment>
<comment type="subcellular location">
    <subcellularLocation>
        <location evidence="6">Cytoplasm</location>
    </subcellularLocation>
</comment>
<protein>
    <recommendedName>
        <fullName evidence="6">Phosphoribosylformylglycinamidine synthase subunit PurS</fullName>
        <shortName evidence="6">FGAM synthase</shortName>
        <ecNumber evidence="6">6.3.5.3</ecNumber>
    </recommendedName>
    <alternativeName>
        <fullName evidence="6">Formylglycinamide ribonucleotide amidotransferase subunit III</fullName>
        <shortName evidence="6">FGAR amidotransferase III</shortName>
        <shortName evidence="6">FGAR-AT III</shortName>
    </alternativeName>
    <alternativeName>
        <fullName evidence="6">Phosphoribosylformylglycinamidine synthase subunit III</fullName>
    </alternativeName>
</protein>
<dbReference type="GO" id="GO:0006189">
    <property type="term" value="P:'de novo' IMP biosynthetic process"/>
    <property type="evidence" value="ECO:0007669"/>
    <property type="project" value="UniProtKB-UniRule"/>
</dbReference>
<comment type="pathway">
    <text evidence="6">Purine metabolism; IMP biosynthesis via de novo pathway; 5-amino-1-(5-phospho-D-ribosyl)imidazole from N(2)-formyl-N(1)-(5-phospho-D-ribosyl)glycinamide: step 1/2.</text>
</comment>
<dbReference type="UniPathway" id="UPA00074">
    <property type="reaction ID" value="UER00128"/>
</dbReference>
<dbReference type="NCBIfam" id="NF004630">
    <property type="entry name" value="PRK05974.1"/>
    <property type="match status" value="1"/>
</dbReference>
<dbReference type="Proteomes" id="UP000321389">
    <property type="component" value="Chromosome"/>
</dbReference>
<evidence type="ECO:0000256" key="4">
    <source>
        <dbReference type="ARBA" id="ARBA00022755"/>
    </source>
</evidence>
<reference evidence="7" key="1">
    <citation type="submission" date="2020-04" db="EMBL/GenBank/DDBJ databases">
        <title>Nitratireductor sp. nov. isolated from mangrove soil.</title>
        <authorList>
            <person name="Ye Y."/>
        </authorList>
    </citation>
    <scope>NUCLEOTIDE SEQUENCE</scope>
    <source>
        <strain evidence="7">SY7</strain>
    </source>
</reference>
<evidence type="ECO:0000256" key="5">
    <source>
        <dbReference type="ARBA" id="ARBA00022840"/>
    </source>
</evidence>
<keyword evidence="3 6" id="KW-0547">Nucleotide-binding</keyword>
<evidence type="ECO:0000256" key="3">
    <source>
        <dbReference type="ARBA" id="ARBA00022741"/>
    </source>
</evidence>
<dbReference type="InterPro" id="IPR003850">
    <property type="entry name" value="PurS"/>
</dbReference>
<dbReference type="NCBIfam" id="TIGR00302">
    <property type="entry name" value="phosphoribosylformylglycinamidine synthase subunit PurS"/>
    <property type="match status" value="1"/>
</dbReference>
<organism evidence="7 8">
    <name type="scientific">Nitratireductor mangrovi</name>
    <dbReference type="NCBI Taxonomy" id="2599600"/>
    <lineage>
        <taxon>Bacteria</taxon>
        <taxon>Pseudomonadati</taxon>
        <taxon>Pseudomonadota</taxon>
        <taxon>Alphaproteobacteria</taxon>
        <taxon>Hyphomicrobiales</taxon>
        <taxon>Phyllobacteriaceae</taxon>
        <taxon>Nitratireductor</taxon>
    </lineage>
</organism>
<comment type="function">
    <text evidence="6">Part of the phosphoribosylformylglycinamidine synthase complex involved in the purines biosynthetic pathway. Catalyzes the ATP-dependent conversion of formylglycinamide ribonucleotide (FGAR) and glutamine to yield formylglycinamidine ribonucleotide (FGAM) and glutamate. The FGAM synthase complex is composed of three subunits. PurQ produces an ammonia molecule by converting glutamine to glutamate. PurL transfers the ammonia molecule to FGAR to form FGAM in an ATP-dependent manner. PurS interacts with PurQ and PurL and is thought to assist in the transfer of the ammonia molecule from PurQ to PurL.</text>
</comment>
<dbReference type="OrthoDB" id="9799101at2"/>
<dbReference type="GO" id="GO:0004642">
    <property type="term" value="F:phosphoribosylformylglycinamidine synthase activity"/>
    <property type="evidence" value="ECO:0007669"/>
    <property type="project" value="UniProtKB-UniRule"/>
</dbReference>
<comment type="similarity">
    <text evidence="6">Belongs to the PurS family.</text>
</comment>
<evidence type="ECO:0000256" key="2">
    <source>
        <dbReference type="ARBA" id="ARBA00022598"/>
    </source>
</evidence>
<dbReference type="Gene3D" id="3.30.1280.10">
    <property type="entry name" value="Phosphoribosylformylglycinamidine synthase subunit PurS"/>
    <property type="match status" value="1"/>
</dbReference>
<evidence type="ECO:0000313" key="8">
    <source>
        <dbReference type="Proteomes" id="UP000321389"/>
    </source>
</evidence>
<proteinExistence type="inferred from homology"/>
<dbReference type="EMBL" id="CP042301">
    <property type="protein sequence ID" value="QDY99556.1"/>
    <property type="molecule type" value="Genomic_DNA"/>
</dbReference>
<dbReference type="PANTHER" id="PTHR34696">
    <property type="entry name" value="PHOSPHORIBOSYLFORMYLGLYCINAMIDINE SYNTHASE SUBUNIT PURS"/>
    <property type="match status" value="1"/>
</dbReference>
<dbReference type="AlphaFoldDB" id="A0A5B8KV73"/>
<keyword evidence="8" id="KW-1185">Reference proteome</keyword>
<evidence type="ECO:0000313" key="7">
    <source>
        <dbReference type="EMBL" id="QDY99556.1"/>
    </source>
</evidence>
<keyword evidence="1 6" id="KW-0963">Cytoplasm</keyword>
<dbReference type="GO" id="GO:0005737">
    <property type="term" value="C:cytoplasm"/>
    <property type="evidence" value="ECO:0007669"/>
    <property type="project" value="UniProtKB-SubCell"/>
</dbReference>
<keyword evidence="5 6" id="KW-0067">ATP-binding</keyword>
<sequence length="80" mass="8424">MIKARVTVTLKNGVLDPQGKAIEGALGTLGFSGVGEVRQGKVFDLEIDSTDKAAAETDLRAMCEKLLANTVIENYAISIG</sequence>